<dbReference type="GO" id="GO:0005524">
    <property type="term" value="F:ATP binding"/>
    <property type="evidence" value="ECO:0007669"/>
    <property type="project" value="UniProtKB-UniRule"/>
</dbReference>
<dbReference type="InterPro" id="IPR027417">
    <property type="entry name" value="P-loop_NTPase"/>
</dbReference>
<dbReference type="CDD" id="cd01672">
    <property type="entry name" value="TMPK"/>
    <property type="match status" value="1"/>
</dbReference>
<protein>
    <recommendedName>
        <fullName evidence="3 10">Thymidylate kinase</fullName>
        <ecNumber evidence="2 10">2.7.4.9</ecNumber>
    </recommendedName>
    <alternativeName>
        <fullName evidence="10">dTMP kinase</fullName>
    </alternativeName>
</protein>
<dbReference type="OrthoDB" id="4549048at2"/>
<reference evidence="12 13" key="1">
    <citation type="submission" date="2019-09" db="EMBL/GenBank/DDBJ databases">
        <title>Goodfellowia gen. nov., a new genus of the Pseudonocardineae related to Actinoalloteichus, containing Goodfellowia coeruleoviolacea gen. nov., comb. nov. gen. nov., comb. nov.</title>
        <authorList>
            <person name="Labeda D."/>
        </authorList>
    </citation>
    <scope>NUCLEOTIDE SEQUENCE [LARGE SCALE GENOMIC DNA]</scope>
    <source>
        <strain evidence="12 13">AN110305</strain>
    </source>
</reference>
<reference evidence="12 13" key="2">
    <citation type="submission" date="2019-09" db="EMBL/GenBank/DDBJ databases">
        <authorList>
            <person name="Jin C."/>
        </authorList>
    </citation>
    <scope>NUCLEOTIDE SEQUENCE [LARGE SCALE GENOMIC DNA]</scope>
    <source>
        <strain evidence="12 13">AN110305</strain>
    </source>
</reference>
<feature type="domain" description="Thymidylate kinase-like" evidence="11">
    <location>
        <begin position="11"/>
        <end position="148"/>
    </location>
</feature>
<organism evidence="12 13">
    <name type="scientific">Solihabitans fulvus</name>
    <dbReference type="NCBI Taxonomy" id="1892852"/>
    <lineage>
        <taxon>Bacteria</taxon>
        <taxon>Bacillati</taxon>
        <taxon>Actinomycetota</taxon>
        <taxon>Actinomycetes</taxon>
        <taxon>Pseudonocardiales</taxon>
        <taxon>Pseudonocardiaceae</taxon>
        <taxon>Solihabitans</taxon>
    </lineage>
</organism>
<comment type="caution">
    <text evidence="10">Lacks conserved residue(s) required for the propagation of feature annotation.</text>
</comment>
<dbReference type="SUPFAM" id="SSF52540">
    <property type="entry name" value="P-loop containing nucleoside triphosphate hydrolases"/>
    <property type="match status" value="1"/>
</dbReference>
<dbReference type="Gene3D" id="3.40.50.300">
    <property type="entry name" value="P-loop containing nucleotide triphosphate hydrolases"/>
    <property type="match status" value="1"/>
</dbReference>
<dbReference type="PANTHER" id="PTHR10344:SF4">
    <property type="entry name" value="UMP-CMP KINASE 2, MITOCHONDRIAL"/>
    <property type="match status" value="1"/>
</dbReference>
<name>A0A5B2XEA2_9PSEU</name>
<accession>A0A5B2XEA2</accession>
<evidence type="ECO:0000256" key="1">
    <source>
        <dbReference type="ARBA" id="ARBA00009776"/>
    </source>
</evidence>
<dbReference type="PANTHER" id="PTHR10344">
    <property type="entry name" value="THYMIDYLATE KINASE"/>
    <property type="match status" value="1"/>
</dbReference>
<comment type="catalytic activity">
    <reaction evidence="9 10">
        <text>dTMP + ATP = dTDP + ADP</text>
        <dbReference type="Rhea" id="RHEA:13517"/>
        <dbReference type="ChEBI" id="CHEBI:30616"/>
        <dbReference type="ChEBI" id="CHEBI:58369"/>
        <dbReference type="ChEBI" id="CHEBI:63528"/>
        <dbReference type="ChEBI" id="CHEBI:456216"/>
        <dbReference type="EC" id="2.7.4.9"/>
    </reaction>
</comment>
<evidence type="ECO:0000256" key="5">
    <source>
        <dbReference type="ARBA" id="ARBA00022727"/>
    </source>
</evidence>
<dbReference type="RefSeq" id="WP_149850900.1">
    <property type="nucleotide sequence ID" value="NZ_VUOB01000031.1"/>
</dbReference>
<comment type="function">
    <text evidence="10">Phosphorylation of dTMP to form dTDP in both de novo and salvage pathways of dTTP synthesis.</text>
</comment>
<keyword evidence="4 10" id="KW-0808">Transferase</keyword>
<dbReference type="GO" id="GO:0006227">
    <property type="term" value="P:dUDP biosynthetic process"/>
    <property type="evidence" value="ECO:0007669"/>
    <property type="project" value="TreeGrafter"/>
</dbReference>
<dbReference type="InterPro" id="IPR039430">
    <property type="entry name" value="Thymidylate_kin-like_dom"/>
</dbReference>
<keyword evidence="7 10" id="KW-0418">Kinase</keyword>
<dbReference type="NCBIfam" id="TIGR00041">
    <property type="entry name" value="DTMP_kinase"/>
    <property type="match status" value="1"/>
</dbReference>
<evidence type="ECO:0000313" key="12">
    <source>
        <dbReference type="EMBL" id="KAA2261102.1"/>
    </source>
</evidence>
<evidence type="ECO:0000259" key="11">
    <source>
        <dbReference type="Pfam" id="PF02223"/>
    </source>
</evidence>
<evidence type="ECO:0000256" key="4">
    <source>
        <dbReference type="ARBA" id="ARBA00022679"/>
    </source>
</evidence>
<proteinExistence type="inferred from homology"/>
<dbReference type="GO" id="GO:0006233">
    <property type="term" value="P:dTDP biosynthetic process"/>
    <property type="evidence" value="ECO:0007669"/>
    <property type="project" value="InterPro"/>
</dbReference>
<evidence type="ECO:0000256" key="3">
    <source>
        <dbReference type="ARBA" id="ARBA00017144"/>
    </source>
</evidence>
<dbReference type="GO" id="GO:0004798">
    <property type="term" value="F:dTMP kinase activity"/>
    <property type="evidence" value="ECO:0007669"/>
    <property type="project" value="UniProtKB-UniRule"/>
</dbReference>
<evidence type="ECO:0000256" key="2">
    <source>
        <dbReference type="ARBA" id="ARBA00012980"/>
    </source>
</evidence>
<dbReference type="GO" id="GO:0006235">
    <property type="term" value="P:dTTP biosynthetic process"/>
    <property type="evidence" value="ECO:0007669"/>
    <property type="project" value="UniProtKB-UniRule"/>
</dbReference>
<evidence type="ECO:0000256" key="8">
    <source>
        <dbReference type="ARBA" id="ARBA00022840"/>
    </source>
</evidence>
<evidence type="ECO:0000256" key="7">
    <source>
        <dbReference type="ARBA" id="ARBA00022777"/>
    </source>
</evidence>
<sequence>MSEKYGLFITLDGPSGVGKTTVSALLAEKLAPHSSGIVLTTTPSKSNIGELARRSTYDLHGLALTCLVAADRYHHEQTTVRPALEAGKVVVCDRYAPTSLVLDPQDGVDIAFVRSLYRCIRLPDIAFILIGDPALCAERTARRGTYSRFQPTSPADSTREVEGFKAVTAELVADGYPIHLHNVHDATADHVADVLLKVIFEANEGGL</sequence>
<dbReference type="InterPro" id="IPR018094">
    <property type="entry name" value="Thymidylate_kinase"/>
</dbReference>
<dbReference type="HAMAP" id="MF_00165">
    <property type="entry name" value="Thymidylate_kinase"/>
    <property type="match status" value="1"/>
</dbReference>
<evidence type="ECO:0000313" key="13">
    <source>
        <dbReference type="Proteomes" id="UP000323454"/>
    </source>
</evidence>
<dbReference type="Pfam" id="PF02223">
    <property type="entry name" value="Thymidylate_kin"/>
    <property type="match status" value="1"/>
</dbReference>
<dbReference type="Proteomes" id="UP000323454">
    <property type="component" value="Unassembled WGS sequence"/>
</dbReference>
<keyword evidence="6 10" id="KW-0547">Nucleotide-binding</keyword>
<dbReference type="GO" id="GO:0005737">
    <property type="term" value="C:cytoplasm"/>
    <property type="evidence" value="ECO:0007669"/>
    <property type="project" value="TreeGrafter"/>
</dbReference>
<dbReference type="EC" id="2.7.4.9" evidence="2 10"/>
<dbReference type="AlphaFoldDB" id="A0A5B2XEA2"/>
<comment type="similarity">
    <text evidence="1 10">Belongs to the thymidylate kinase family.</text>
</comment>
<evidence type="ECO:0000256" key="6">
    <source>
        <dbReference type="ARBA" id="ARBA00022741"/>
    </source>
</evidence>
<keyword evidence="8 10" id="KW-0067">ATP-binding</keyword>
<evidence type="ECO:0000256" key="9">
    <source>
        <dbReference type="ARBA" id="ARBA00048743"/>
    </source>
</evidence>
<evidence type="ECO:0000256" key="10">
    <source>
        <dbReference type="HAMAP-Rule" id="MF_00165"/>
    </source>
</evidence>
<dbReference type="EMBL" id="VUOB01000031">
    <property type="protein sequence ID" value="KAA2261102.1"/>
    <property type="molecule type" value="Genomic_DNA"/>
</dbReference>
<keyword evidence="5 10" id="KW-0545">Nucleotide biosynthesis</keyword>
<keyword evidence="13" id="KW-1185">Reference proteome</keyword>
<comment type="caution">
    <text evidence="12">The sequence shown here is derived from an EMBL/GenBank/DDBJ whole genome shotgun (WGS) entry which is preliminary data.</text>
</comment>
<gene>
    <name evidence="10 12" type="primary">tmk</name>
    <name evidence="12" type="ORF">F0L68_18760</name>
</gene>